<keyword evidence="2" id="KW-0812">Transmembrane</keyword>
<dbReference type="GO" id="GO:0012505">
    <property type="term" value="C:endomembrane system"/>
    <property type="evidence" value="ECO:0007669"/>
    <property type="project" value="UniProtKB-SubCell"/>
</dbReference>
<comment type="subcellular location">
    <subcellularLocation>
        <location evidence="1">Endomembrane system</location>
    </subcellularLocation>
</comment>
<feature type="region of interest" description="Disordered" evidence="5">
    <location>
        <begin position="825"/>
        <end position="853"/>
    </location>
</feature>
<proteinExistence type="predicted"/>
<feature type="compositionally biased region" description="Polar residues" evidence="5">
    <location>
        <begin position="217"/>
        <end position="228"/>
    </location>
</feature>
<sequence>MFTKYIKVELLSHFGSEHFCPLSLIRVFGTSMVEEYEEITYPSERPDDQDDELDYPGCVPGEVKSSKNLIGSAKDVILNMVNIAANVLGGGPDMQANGSSHGENLSEPSVKLETVTPTATTDITSASESEVVEPLPDAGISETAALSSETSASDTPDTNPNKPPLPPVEDQKVSSSEGDEEKPISSTIILLDKDDEDEEEEESDVRKEKPAHRKQQESLQNPCCPPSSQCSFAASVTEYLTRQCSALRSKKRTCQTAGQKQTFPTVHPSWHEGEEQQLDAKENPAERLPQPPADGASTSEATPPLGNVVEPRTESVSETAVVLEPSQSLSLFQTNTTDSSAAIATSFSETPVLPPGDATKEQRPEPSLNVLTTDKPAADPFPSSSSASSSVDAAVADASEFDSSTSVQLSESLRADQTQTPLPSASLPSEHQHDPPAVPTTPAAPAEDSHPAPDNVVELETSSGHLIATETKTEDPVEALHPTSPPAPSPSLSDIYAETANVTEQNGNMVHGSSQKESVFMRLNNRIKALEINMSLSGRYLEQLSQRYRKQMEEMQKAFNKTIIKLQNTSRIAEEQDLRQTEHIQLLQGQLHNVTQLVLNLSVRVGQLQSEVSGSQNYLLLSLLLCLGLGLLLCTSHCHISTVPTDTEAELTTCKNYTYSGAESCATSCSDVVLKRSASYPLIHSDSLQLMAPEGTEMQRTQSLCPANRKKRRRKLKPVDQVETLKPSLLAASELNIGALVCNGVPVTTDPAPFIKTFLQPVFRDSMSEAGSEGSSHSDDPSFCGIATACPQICDSLHLPKTRSEKRAMRRRRPKPGCAVVDLLQAPKRDRGEPIPTIEETENKKSEKYPGTFGGERSLVGSCLIEGKNRDSTYLP</sequence>
<accession>A0A3P8WMA9</accession>
<feature type="region of interest" description="Disordered" evidence="5">
    <location>
        <begin position="94"/>
        <end position="116"/>
    </location>
</feature>
<organism evidence="7 8">
    <name type="scientific">Cynoglossus semilaevis</name>
    <name type="common">Tongue sole</name>
    <dbReference type="NCBI Taxonomy" id="244447"/>
    <lineage>
        <taxon>Eukaryota</taxon>
        <taxon>Metazoa</taxon>
        <taxon>Chordata</taxon>
        <taxon>Craniata</taxon>
        <taxon>Vertebrata</taxon>
        <taxon>Euteleostomi</taxon>
        <taxon>Actinopterygii</taxon>
        <taxon>Neopterygii</taxon>
        <taxon>Teleostei</taxon>
        <taxon>Neoteleostei</taxon>
        <taxon>Acanthomorphata</taxon>
        <taxon>Carangaria</taxon>
        <taxon>Pleuronectiformes</taxon>
        <taxon>Pleuronectoidei</taxon>
        <taxon>Cynoglossidae</taxon>
        <taxon>Cynoglossinae</taxon>
        <taxon>Cynoglossus</taxon>
    </lineage>
</organism>
<dbReference type="GeneTree" id="ENSGT00390000013502"/>
<dbReference type="STRING" id="244447.ENSCSEP00000028578"/>
<evidence type="ECO:0000256" key="1">
    <source>
        <dbReference type="ARBA" id="ARBA00004308"/>
    </source>
</evidence>
<feature type="region of interest" description="Disordered" evidence="5">
    <location>
        <begin position="250"/>
        <end position="456"/>
    </location>
</feature>
<dbReference type="GO" id="GO:0046850">
    <property type="term" value="P:regulation of bone remodeling"/>
    <property type="evidence" value="ECO:0007669"/>
    <property type="project" value="TreeGrafter"/>
</dbReference>
<feature type="compositionally biased region" description="Low complexity" evidence="5">
    <location>
        <begin position="144"/>
        <end position="160"/>
    </location>
</feature>
<dbReference type="InterPro" id="IPR045120">
    <property type="entry name" value="Suco/Slp1-like"/>
</dbReference>
<dbReference type="GO" id="GO:0005737">
    <property type="term" value="C:cytoplasm"/>
    <property type="evidence" value="ECO:0007669"/>
    <property type="project" value="TreeGrafter"/>
</dbReference>
<feature type="region of interest" description="Disordered" evidence="5">
    <location>
        <begin position="144"/>
        <end position="228"/>
    </location>
</feature>
<dbReference type="InterPro" id="IPR012919">
    <property type="entry name" value="SUN_dom"/>
</dbReference>
<keyword evidence="4" id="KW-0472">Membrane</keyword>
<feature type="compositionally biased region" description="Basic and acidic residues" evidence="5">
    <location>
        <begin position="269"/>
        <end position="285"/>
    </location>
</feature>
<keyword evidence="3" id="KW-1133">Transmembrane helix</keyword>
<evidence type="ECO:0000256" key="3">
    <source>
        <dbReference type="ARBA" id="ARBA00022989"/>
    </source>
</evidence>
<reference evidence="7" key="2">
    <citation type="submission" date="2025-08" db="UniProtKB">
        <authorList>
            <consortium name="Ensembl"/>
        </authorList>
    </citation>
    <scope>IDENTIFICATION</scope>
</reference>
<feature type="compositionally biased region" description="Polar residues" evidence="5">
    <location>
        <begin position="325"/>
        <end position="349"/>
    </location>
</feature>
<dbReference type="PANTHER" id="PTHR12953:SF0">
    <property type="entry name" value="SUN DOMAIN-CONTAINING OSSIFICATION FACTOR"/>
    <property type="match status" value="1"/>
</dbReference>
<evidence type="ECO:0000256" key="2">
    <source>
        <dbReference type="ARBA" id="ARBA00022692"/>
    </source>
</evidence>
<evidence type="ECO:0000313" key="7">
    <source>
        <dbReference type="Ensembl" id="ENSCSEP00000028578.1"/>
    </source>
</evidence>
<dbReference type="GO" id="GO:0034975">
    <property type="term" value="P:protein folding in endoplasmic reticulum"/>
    <property type="evidence" value="ECO:0007669"/>
    <property type="project" value="TreeGrafter"/>
</dbReference>
<evidence type="ECO:0000313" key="8">
    <source>
        <dbReference type="Proteomes" id="UP000265120"/>
    </source>
</evidence>
<evidence type="ECO:0000256" key="5">
    <source>
        <dbReference type="SAM" id="MobiDB-lite"/>
    </source>
</evidence>
<dbReference type="Ensembl" id="ENSCSET00000028963.1">
    <property type="protein sequence ID" value="ENSCSEP00000028578.1"/>
    <property type="gene ID" value="ENSCSEG00000018298.1"/>
</dbReference>
<feature type="region of interest" description="Disordered" evidence="5">
    <location>
        <begin position="472"/>
        <end position="491"/>
    </location>
</feature>
<name>A0A3P8WMA9_CYNSE</name>
<protein>
    <recommendedName>
        <fullName evidence="6">SUN domain-containing protein</fullName>
    </recommendedName>
</protein>
<dbReference type="Proteomes" id="UP000265120">
    <property type="component" value="Chromosome 20"/>
</dbReference>
<dbReference type="AlphaFoldDB" id="A0A3P8WMA9"/>
<feature type="compositionally biased region" description="Polar residues" evidence="5">
    <location>
        <begin position="405"/>
        <end position="429"/>
    </location>
</feature>
<evidence type="ECO:0000259" key="6">
    <source>
        <dbReference type="Pfam" id="PF07738"/>
    </source>
</evidence>
<reference evidence="7" key="3">
    <citation type="submission" date="2025-09" db="UniProtKB">
        <authorList>
            <consortium name="Ensembl"/>
        </authorList>
    </citation>
    <scope>IDENTIFICATION</scope>
</reference>
<dbReference type="GO" id="GO:0016020">
    <property type="term" value="C:membrane"/>
    <property type="evidence" value="ECO:0007669"/>
    <property type="project" value="InterPro"/>
</dbReference>
<reference evidence="7 8" key="1">
    <citation type="journal article" date="2014" name="Nat. Genet.">
        <title>Whole-genome sequence of a flatfish provides insights into ZW sex chromosome evolution and adaptation to a benthic lifestyle.</title>
        <authorList>
            <person name="Chen S."/>
            <person name="Zhang G."/>
            <person name="Shao C."/>
            <person name="Huang Q."/>
            <person name="Liu G."/>
            <person name="Zhang P."/>
            <person name="Song W."/>
            <person name="An N."/>
            <person name="Chalopin D."/>
            <person name="Volff J.N."/>
            <person name="Hong Y."/>
            <person name="Li Q."/>
            <person name="Sha Z."/>
            <person name="Zhou H."/>
            <person name="Xie M."/>
            <person name="Yu Q."/>
            <person name="Liu Y."/>
            <person name="Xiang H."/>
            <person name="Wang N."/>
            <person name="Wu K."/>
            <person name="Yang C."/>
            <person name="Zhou Q."/>
            <person name="Liao X."/>
            <person name="Yang L."/>
            <person name="Hu Q."/>
            <person name="Zhang J."/>
            <person name="Meng L."/>
            <person name="Jin L."/>
            <person name="Tian Y."/>
            <person name="Lian J."/>
            <person name="Yang J."/>
            <person name="Miao G."/>
            <person name="Liu S."/>
            <person name="Liang Z."/>
            <person name="Yan F."/>
            <person name="Li Y."/>
            <person name="Sun B."/>
            <person name="Zhang H."/>
            <person name="Zhang J."/>
            <person name="Zhu Y."/>
            <person name="Du M."/>
            <person name="Zhao Y."/>
            <person name="Schartl M."/>
            <person name="Tang Q."/>
            <person name="Wang J."/>
        </authorList>
    </citation>
    <scope>NUCLEOTIDE SEQUENCE</scope>
</reference>
<dbReference type="InParanoid" id="A0A3P8WMA9"/>
<keyword evidence="8" id="KW-1185">Reference proteome</keyword>
<feature type="compositionally biased region" description="Acidic residues" evidence="5">
    <location>
        <begin position="193"/>
        <end position="203"/>
    </location>
</feature>
<dbReference type="PANTHER" id="PTHR12953">
    <property type="entry name" value="MEMBRANE PROTEIN CH1 RELATED"/>
    <property type="match status" value="1"/>
</dbReference>
<dbReference type="Pfam" id="PF07738">
    <property type="entry name" value="Sad1_UNC"/>
    <property type="match status" value="1"/>
</dbReference>
<feature type="domain" description="SUN" evidence="6">
    <location>
        <begin position="2"/>
        <end position="31"/>
    </location>
</feature>
<feature type="compositionally biased region" description="Polar residues" evidence="5">
    <location>
        <begin position="254"/>
        <end position="264"/>
    </location>
</feature>
<feature type="compositionally biased region" description="Low complexity" evidence="5">
    <location>
        <begin position="378"/>
        <end position="404"/>
    </location>
</feature>
<evidence type="ECO:0000256" key="4">
    <source>
        <dbReference type="ARBA" id="ARBA00023136"/>
    </source>
</evidence>
<feature type="compositionally biased region" description="Polar residues" evidence="5">
    <location>
        <begin position="96"/>
        <end position="107"/>
    </location>
</feature>